<keyword evidence="4" id="KW-1003">Cell membrane</keyword>
<dbReference type="CDD" id="cd03215">
    <property type="entry name" value="ABC_Carb_Monos_II"/>
    <property type="match status" value="1"/>
</dbReference>
<keyword evidence="8" id="KW-0547">Nucleotide-binding</keyword>
<evidence type="ECO:0000256" key="7">
    <source>
        <dbReference type="ARBA" id="ARBA00022737"/>
    </source>
</evidence>
<dbReference type="InterPro" id="IPR003593">
    <property type="entry name" value="AAA+_ATPase"/>
</dbReference>
<keyword evidence="9 13" id="KW-0067">ATP-binding</keyword>
<organism evidence="13 14">
    <name type="scientific">Mesorhizobium neociceri</name>
    <dbReference type="NCBI Taxonomy" id="1307853"/>
    <lineage>
        <taxon>Bacteria</taxon>
        <taxon>Pseudomonadati</taxon>
        <taxon>Pseudomonadota</taxon>
        <taxon>Alphaproteobacteria</taxon>
        <taxon>Hyphomicrobiales</taxon>
        <taxon>Phyllobacteriaceae</taxon>
        <taxon>Mesorhizobium</taxon>
    </lineage>
</organism>
<gene>
    <name evidence="13" type="primary">araG</name>
    <name evidence="13" type="ORF">H0241_01055</name>
</gene>
<dbReference type="PROSITE" id="PS50893">
    <property type="entry name" value="ABC_TRANSPORTER_2"/>
    <property type="match status" value="2"/>
</dbReference>
<keyword evidence="11" id="KW-0472">Membrane</keyword>
<dbReference type="PANTHER" id="PTHR43790:SF6">
    <property type="entry name" value="ARABINOSE IMPORT ATP-BINDING PROTEIN ARAG"/>
    <property type="match status" value="1"/>
</dbReference>
<sequence length="517" mass="55833">MPPPVWHHAEGSTPVSFLDFSHITKTYPGVKALSDVSFGVDKGAVHGLMGENGAGKSTLIKILSGDQHADEGEISIDGKVQAYSSTRDAFDNGVIVIHQELQLVPELTVAENLSLGRFPASAGIIARARMLDDVGAKLKSAGIDIDISRKVKTLSIGERQMVEIAKAIMLDARVIALDEPTSSLSSRESEILFALIDRLRGEGKVIIYVSHRLDEVFRLCDSLTVLRDGKLAAHHASLKDVTRDQVVAEMVGREISDIWGFRPRPSGNVRLKVDAVSGAKLKTPAGFEARAGEIVGFFGLIGAGRSELMRLVFGADPRSGGSISVDGKVVRATDPHDAIRAGIVLCSEDRKHDGIIQGRSIEENINISSRRHHTRFGVLNRASEIATADTFIKKLKVRTPSRKQDIINLSGGNQQKVILGRWLSEQGVRVLIVDEPTRGIDVGAKAEIYDLLYQLAEVGMAIVVVSSELPEVMGICDRILVMCGGRINAELSRDQFAEKAILAAALPDQKTPDAIAS</sequence>
<evidence type="ECO:0000256" key="1">
    <source>
        <dbReference type="ARBA" id="ARBA00004202"/>
    </source>
</evidence>
<dbReference type="InterPro" id="IPR017871">
    <property type="entry name" value="ABC_transporter-like_CS"/>
</dbReference>
<dbReference type="SMART" id="SM00382">
    <property type="entry name" value="AAA"/>
    <property type="match status" value="2"/>
</dbReference>
<comment type="similarity">
    <text evidence="2">Belongs to the ABC transporter superfamily.</text>
</comment>
<dbReference type="PANTHER" id="PTHR43790">
    <property type="entry name" value="CARBOHYDRATE TRANSPORT ATP-BINDING PROTEIN MG119-RELATED"/>
    <property type="match status" value="1"/>
</dbReference>
<keyword evidence="5" id="KW-0997">Cell inner membrane</keyword>
<dbReference type="PROSITE" id="PS00211">
    <property type="entry name" value="ABC_TRANSPORTER_1"/>
    <property type="match status" value="1"/>
</dbReference>
<dbReference type="InterPro" id="IPR027417">
    <property type="entry name" value="P-loop_NTPase"/>
</dbReference>
<dbReference type="GO" id="GO:0005886">
    <property type="term" value="C:plasma membrane"/>
    <property type="evidence" value="ECO:0007669"/>
    <property type="project" value="UniProtKB-SubCell"/>
</dbReference>
<evidence type="ECO:0000256" key="6">
    <source>
        <dbReference type="ARBA" id="ARBA00022597"/>
    </source>
</evidence>
<keyword evidence="6" id="KW-0762">Sugar transport</keyword>
<dbReference type="CDD" id="cd03216">
    <property type="entry name" value="ABC_Carb_Monos_I"/>
    <property type="match status" value="1"/>
</dbReference>
<feature type="domain" description="ABC transporter" evidence="12">
    <location>
        <begin position="18"/>
        <end position="253"/>
    </location>
</feature>
<evidence type="ECO:0000313" key="13">
    <source>
        <dbReference type="EMBL" id="MBA1138846.1"/>
    </source>
</evidence>
<dbReference type="SUPFAM" id="SSF52540">
    <property type="entry name" value="P-loop containing nucleoside triphosphate hydrolases"/>
    <property type="match status" value="2"/>
</dbReference>
<dbReference type="InterPro" id="IPR050107">
    <property type="entry name" value="ABC_carbohydrate_import_ATPase"/>
</dbReference>
<evidence type="ECO:0000256" key="2">
    <source>
        <dbReference type="ARBA" id="ARBA00005417"/>
    </source>
</evidence>
<evidence type="ECO:0000259" key="12">
    <source>
        <dbReference type="PROSITE" id="PS50893"/>
    </source>
</evidence>
<proteinExistence type="inferred from homology"/>
<evidence type="ECO:0000256" key="9">
    <source>
        <dbReference type="ARBA" id="ARBA00022840"/>
    </source>
</evidence>
<keyword evidence="14" id="KW-1185">Reference proteome</keyword>
<dbReference type="Pfam" id="PF00005">
    <property type="entry name" value="ABC_tran"/>
    <property type="match status" value="2"/>
</dbReference>
<evidence type="ECO:0000256" key="8">
    <source>
        <dbReference type="ARBA" id="ARBA00022741"/>
    </source>
</evidence>
<reference evidence="13 14" key="1">
    <citation type="submission" date="2020-07" db="EMBL/GenBank/DDBJ databases">
        <title>Definition of the novel symbiovar canariense within Mesorhizobium novociceri, a new species of genus Mesorhizobium nodulating Cicer canariense in the Caldera de Taburiente National Park (La Palma, Canary Islands).</title>
        <authorList>
            <person name="Leon-Barrios M."/>
            <person name="Perez-Yepez J."/>
            <person name="Flores-Felix J.D."/>
            <person name="Ramirez-Baena M.H."/>
            <person name="Pulido-Suarez L."/>
            <person name="Igual J.M."/>
            <person name="Velazquez E."/>
            <person name="Peix A."/>
        </authorList>
    </citation>
    <scope>NUCLEOTIDE SEQUENCE [LARGE SCALE GENOMIC DNA]</scope>
    <source>
        <strain evidence="13 14">CCANP35</strain>
    </source>
</reference>
<keyword evidence="7" id="KW-0677">Repeat</keyword>
<dbReference type="Proteomes" id="UP000558284">
    <property type="component" value="Unassembled WGS sequence"/>
</dbReference>
<evidence type="ECO:0000256" key="11">
    <source>
        <dbReference type="ARBA" id="ARBA00023136"/>
    </source>
</evidence>
<keyword evidence="10" id="KW-1278">Translocase</keyword>
<feature type="domain" description="ABC transporter" evidence="12">
    <location>
        <begin position="253"/>
        <end position="509"/>
    </location>
</feature>
<protein>
    <submittedName>
        <fullName evidence="13">L-arabinose ABC transporter ATP-binding protein AraG</fullName>
    </submittedName>
</protein>
<accession>A0A838AWP6</accession>
<evidence type="ECO:0000256" key="10">
    <source>
        <dbReference type="ARBA" id="ARBA00022967"/>
    </source>
</evidence>
<dbReference type="AlphaFoldDB" id="A0A838AWP6"/>
<dbReference type="FunFam" id="3.40.50.300:FF:000127">
    <property type="entry name" value="Ribose import ATP-binding protein RbsA"/>
    <property type="match status" value="1"/>
</dbReference>
<evidence type="ECO:0000256" key="5">
    <source>
        <dbReference type="ARBA" id="ARBA00022519"/>
    </source>
</evidence>
<evidence type="ECO:0000256" key="3">
    <source>
        <dbReference type="ARBA" id="ARBA00022448"/>
    </source>
</evidence>
<dbReference type="EMBL" id="JACDTY010000001">
    <property type="protein sequence ID" value="MBA1138846.1"/>
    <property type="molecule type" value="Genomic_DNA"/>
</dbReference>
<dbReference type="InterPro" id="IPR003439">
    <property type="entry name" value="ABC_transporter-like_ATP-bd"/>
</dbReference>
<name>A0A838AWP6_9HYPH</name>
<dbReference type="GO" id="GO:0005524">
    <property type="term" value="F:ATP binding"/>
    <property type="evidence" value="ECO:0007669"/>
    <property type="project" value="UniProtKB-KW"/>
</dbReference>
<comment type="caution">
    <text evidence="13">The sequence shown here is derived from an EMBL/GenBank/DDBJ whole genome shotgun (WGS) entry which is preliminary data.</text>
</comment>
<comment type="subcellular location">
    <subcellularLocation>
        <location evidence="1">Cell membrane</location>
        <topology evidence="1">Peripheral membrane protein</topology>
    </subcellularLocation>
</comment>
<evidence type="ECO:0000313" key="14">
    <source>
        <dbReference type="Proteomes" id="UP000558284"/>
    </source>
</evidence>
<dbReference type="Gene3D" id="3.40.50.300">
    <property type="entry name" value="P-loop containing nucleotide triphosphate hydrolases"/>
    <property type="match status" value="2"/>
</dbReference>
<dbReference type="NCBIfam" id="NF008442">
    <property type="entry name" value="PRK11288.1"/>
    <property type="match status" value="1"/>
</dbReference>
<evidence type="ECO:0000256" key="4">
    <source>
        <dbReference type="ARBA" id="ARBA00022475"/>
    </source>
</evidence>
<dbReference type="GO" id="GO:0016887">
    <property type="term" value="F:ATP hydrolysis activity"/>
    <property type="evidence" value="ECO:0007669"/>
    <property type="project" value="InterPro"/>
</dbReference>
<keyword evidence="3" id="KW-0813">Transport</keyword>